<proteinExistence type="inferred from homology"/>
<evidence type="ECO:0000256" key="4">
    <source>
        <dbReference type="ARBA" id="ARBA00022475"/>
    </source>
</evidence>
<dbReference type="NCBIfam" id="NF002485">
    <property type="entry name" value="PRK01749.1"/>
    <property type="match status" value="1"/>
</dbReference>
<keyword evidence="6 14" id="KW-0812">Transmembrane</keyword>
<evidence type="ECO:0000256" key="3">
    <source>
        <dbReference type="ARBA" id="ARBA00022448"/>
    </source>
</evidence>
<feature type="transmembrane region" description="Helical" evidence="15">
    <location>
        <begin position="48"/>
        <end position="65"/>
    </location>
</feature>
<evidence type="ECO:0000256" key="15">
    <source>
        <dbReference type="SAM" id="Phobius"/>
    </source>
</evidence>
<evidence type="ECO:0000256" key="12">
    <source>
        <dbReference type="ARBA" id="ARBA00023186"/>
    </source>
</evidence>
<dbReference type="GO" id="GO:0016491">
    <property type="term" value="F:oxidoreductase activity"/>
    <property type="evidence" value="ECO:0007669"/>
    <property type="project" value="UniProtKB-KW"/>
</dbReference>
<feature type="disulfide bond" description="Redox-active" evidence="14">
    <location>
        <begin position="105"/>
        <end position="131"/>
    </location>
</feature>
<organism evidence="16 17">
    <name type="scientific">Pseudaeromonas sharmana</name>
    <dbReference type="NCBI Taxonomy" id="328412"/>
    <lineage>
        <taxon>Bacteria</taxon>
        <taxon>Pseudomonadati</taxon>
        <taxon>Pseudomonadota</taxon>
        <taxon>Gammaproteobacteria</taxon>
        <taxon>Aeromonadales</taxon>
        <taxon>Aeromonadaceae</taxon>
        <taxon>Pseudaeromonas</taxon>
    </lineage>
</organism>
<dbReference type="PANTHER" id="PTHR36570:SF2">
    <property type="entry name" value="DISULFIDE BOND FORMATION PROTEIN B"/>
    <property type="match status" value="1"/>
</dbReference>
<dbReference type="Proteomes" id="UP001595692">
    <property type="component" value="Unassembled WGS sequence"/>
</dbReference>
<keyword evidence="10 14" id="KW-0472">Membrane</keyword>
<evidence type="ECO:0000256" key="9">
    <source>
        <dbReference type="ARBA" id="ARBA00023002"/>
    </source>
</evidence>
<dbReference type="Gene3D" id="1.20.1550.10">
    <property type="entry name" value="DsbB-like"/>
    <property type="match status" value="1"/>
</dbReference>
<evidence type="ECO:0000256" key="14">
    <source>
        <dbReference type="HAMAP-Rule" id="MF_00286"/>
    </source>
</evidence>
<feature type="topological domain" description="Cytoplasmic" evidence="14">
    <location>
        <begin position="165"/>
        <end position="173"/>
    </location>
</feature>
<dbReference type="HAMAP" id="MF_00286">
    <property type="entry name" value="DsbB"/>
    <property type="match status" value="1"/>
</dbReference>
<evidence type="ECO:0000256" key="13">
    <source>
        <dbReference type="ARBA" id="ARBA00023284"/>
    </source>
</evidence>
<keyword evidence="4 14" id="KW-1003">Cell membrane</keyword>
<comment type="function">
    <text evidence="14">Required for disulfide bond formation in some periplasmic proteins. Acts by oxidizing the DsbA protein.</text>
</comment>
<dbReference type="InterPro" id="IPR022920">
    <property type="entry name" value="Disulphide_bond_form_DsbB"/>
</dbReference>
<evidence type="ECO:0000256" key="6">
    <source>
        <dbReference type="ARBA" id="ARBA00022692"/>
    </source>
</evidence>
<feature type="topological domain" description="Periplasmic" evidence="14">
    <location>
        <begin position="32"/>
        <end position="49"/>
    </location>
</feature>
<keyword evidence="13 14" id="KW-0676">Redox-active center</keyword>
<dbReference type="InterPro" id="IPR050183">
    <property type="entry name" value="DsbB"/>
</dbReference>
<evidence type="ECO:0000256" key="5">
    <source>
        <dbReference type="ARBA" id="ARBA00022519"/>
    </source>
</evidence>
<evidence type="ECO:0000256" key="10">
    <source>
        <dbReference type="ARBA" id="ARBA00023136"/>
    </source>
</evidence>
<evidence type="ECO:0000313" key="16">
    <source>
        <dbReference type="EMBL" id="MFC3914171.1"/>
    </source>
</evidence>
<keyword evidence="11 14" id="KW-1015">Disulfide bond</keyword>
<reference evidence="17" key="1">
    <citation type="journal article" date="2019" name="Int. J. Syst. Evol. Microbiol.">
        <title>The Global Catalogue of Microorganisms (GCM) 10K type strain sequencing project: providing services to taxonomists for standard genome sequencing and annotation.</title>
        <authorList>
            <consortium name="The Broad Institute Genomics Platform"/>
            <consortium name="The Broad Institute Genome Sequencing Center for Infectious Disease"/>
            <person name="Wu L."/>
            <person name="Ma J."/>
        </authorList>
    </citation>
    <scope>NUCLEOTIDE SEQUENCE [LARGE SCALE GENOMIC DNA]</scope>
    <source>
        <strain evidence="17">CCUG 54939</strain>
    </source>
</reference>
<comment type="caution">
    <text evidence="16">The sequence shown here is derived from an EMBL/GenBank/DDBJ whole genome shotgun (WGS) entry which is preliminary data.</text>
</comment>
<sequence length="173" mass="19916">MITFIRTISRQRPAWGLLAASVFIFELCGLFFQYVMGLQPCVMCVYERLAFIGILVAALLALVSPQRSWLRWSALLLWAYSAFRGLQLSLKHVDYQLNPSPFNTCSFFAEFPGWLPLDKWIPWLFNPTGDCSERQWSFLGWEMPQWLVLIFACYLAVSVVIMLGNLAKGRCCQ</sequence>
<dbReference type="PANTHER" id="PTHR36570">
    <property type="entry name" value="DISULFIDE BOND FORMATION PROTEIN B"/>
    <property type="match status" value="1"/>
</dbReference>
<feature type="disulfide bond" description="Redox-active" evidence="14">
    <location>
        <begin position="41"/>
        <end position="44"/>
    </location>
</feature>
<dbReference type="InterPro" id="IPR023380">
    <property type="entry name" value="DsbB-like_sf"/>
</dbReference>
<name>A0ABV8CPZ3_9GAMM</name>
<dbReference type="EMBL" id="JBHSAF010000014">
    <property type="protein sequence ID" value="MFC3914171.1"/>
    <property type="molecule type" value="Genomic_DNA"/>
</dbReference>
<keyword evidence="5" id="KW-0997">Cell inner membrane</keyword>
<keyword evidence="9 14" id="KW-0560">Oxidoreductase</keyword>
<keyword evidence="7 14" id="KW-0249">Electron transport</keyword>
<evidence type="ECO:0000256" key="11">
    <source>
        <dbReference type="ARBA" id="ARBA00023157"/>
    </source>
</evidence>
<dbReference type="Pfam" id="PF02600">
    <property type="entry name" value="DsbB"/>
    <property type="match status" value="1"/>
</dbReference>
<comment type="subcellular location">
    <subcellularLocation>
        <location evidence="1">Cell inner membrane</location>
        <topology evidence="1">Multi-pass membrane protein</topology>
    </subcellularLocation>
    <subcellularLocation>
        <location evidence="14">Cell membrane</location>
        <topology evidence="14">Multi-pass membrane protein</topology>
    </subcellularLocation>
</comment>
<dbReference type="SUPFAM" id="SSF158442">
    <property type="entry name" value="DsbB-like"/>
    <property type="match status" value="1"/>
</dbReference>
<dbReference type="RefSeq" id="WP_377152771.1">
    <property type="nucleotide sequence ID" value="NZ_JBHSAF010000014.1"/>
</dbReference>
<evidence type="ECO:0000313" key="17">
    <source>
        <dbReference type="Proteomes" id="UP001595692"/>
    </source>
</evidence>
<gene>
    <name evidence="14 16" type="primary">dsbB</name>
    <name evidence="16" type="ORF">ACFOSS_11905</name>
</gene>
<comment type="caution">
    <text evidence="14">Lacks conserved residue(s) required for the propagation of feature annotation.</text>
</comment>
<protein>
    <recommendedName>
        <fullName evidence="14">Disulfide bond formation protein B</fullName>
    </recommendedName>
    <alternativeName>
        <fullName evidence="14">Disulfide oxidoreductase</fullName>
    </alternativeName>
</protein>
<feature type="topological domain" description="Cytoplasmic" evidence="14">
    <location>
        <begin position="1"/>
        <end position="14"/>
    </location>
</feature>
<keyword evidence="12 14" id="KW-0143">Chaperone</keyword>
<feature type="topological domain" description="Periplasmic" evidence="14">
    <location>
        <begin position="91"/>
        <end position="145"/>
    </location>
</feature>
<evidence type="ECO:0000256" key="8">
    <source>
        <dbReference type="ARBA" id="ARBA00022989"/>
    </source>
</evidence>
<feature type="transmembrane region" description="Helical" evidence="15">
    <location>
        <begin position="146"/>
        <end position="167"/>
    </location>
</feature>
<keyword evidence="8 14" id="KW-1133">Transmembrane helix</keyword>
<keyword evidence="17" id="KW-1185">Reference proteome</keyword>
<comment type="similarity">
    <text evidence="2 14">Belongs to the DsbB family.</text>
</comment>
<feature type="transmembrane region" description="Helical" evidence="15">
    <location>
        <begin position="14"/>
        <end position="36"/>
    </location>
</feature>
<evidence type="ECO:0000256" key="1">
    <source>
        <dbReference type="ARBA" id="ARBA00004429"/>
    </source>
</evidence>
<evidence type="ECO:0000256" key="7">
    <source>
        <dbReference type="ARBA" id="ARBA00022982"/>
    </source>
</evidence>
<evidence type="ECO:0000256" key="2">
    <source>
        <dbReference type="ARBA" id="ARBA00008823"/>
    </source>
</evidence>
<accession>A0ABV8CPZ3</accession>
<keyword evidence="3 14" id="KW-0813">Transport</keyword>
<feature type="transmembrane region" description="Helical" evidence="15">
    <location>
        <begin position="72"/>
        <end position="90"/>
    </location>
</feature>
<dbReference type="InterPro" id="IPR003752">
    <property type="entry name" value="DiS_bond_form_DsbB/BdbC"/>
</dbReference>